<feature type="transmembrane region" description="Helical" evidence="1">
    <location>
        <begin position="56"/>
        <end position="76"/>
    </location>
</feature>
<dbReference type="eggNOG" id="ENOG5032R60">
    <property type="taxonomic scope" value="Bacteria"/>
</dbReference>
<sequence>MNDSEFDRLVARANPYGADNLRQVPDEAAASELLEAILNTDAPAPRLKPATRRRPFIAIAAAAAAAVIAAASGVFLPENNPAAPVSAYGAELRAATDATPRLLIDDPAWTIADIPQFTAKEGEIKFRSGRQMFQVNWRAKEGYGVRGEVGPRGTITLLGQTGPLYSSGMSTDFEAYLPPKGDYYLTIRADLGSEAKFRSVAAKLKTVDTDTWLDAMPAAIVKQSDAPRVVDEMLADVPTPKGFDRAPLLKVLVLERYQFGAMVINAVTCTWHEQWLAAKKTGDKAKEKEVVTALAGSRSWKVLQEMARRGRYSDGIWDLGDGLVKGKDLARRWANVC</sequence>
<keyword evidence="3" id="KW-1185">Reference proteome</keyword>
<organism evidence="2 3">
    <name type="scientific">Kribbella flavida (strain DSM 17836 / JCM 10339 / NBRC 14399)</name>
    <dbReference type="NCBI Taxonomy" id="479435"/>
    <lineage>
        <taxon>Bacteria</taxon>
        <taxon>Bacillati</taxon>
        <taxon>Actinomycetota</taxon>
        <taxon>Actinomycetes</taxon>
        <taxon>Propionibacteriales</taxon>
        <taxon>Kribbellaceae</taxon>
        <taxon>Kribbella</taxon>
    </lineage>
</organism>
<dbReference type="EMBL" id="CP001736">
    <property type="protein sequence ID" value="ADB31935.1"/>
    <property type="molecule type" value="Genomic_DNA"/>
</dbReference>
<dbReference type="HOGENOM" id="CLU_791380_0_0_11"/>
<keyword evidence="1" id="KW-1133">Transmembrane helix</keyword>
<keyword evidence="1" id="KW-0472">Membrane</keyword>
<evidence type="ECO:0000313" key="2">
    <source>
        <dbReference type="EMBL" id="ADB31935.1"/>
    </source>
</evidence>
<evidence type="ECO:0000313" key="3">
    <source>
        <dbReference type="Proteomes" id="UP000007967"/>
    </source>
</evidence>
<dbReference type="OrthoDB" id="3779668at2"/>
<gene>
    <name evidence="2" type="ordered locus">Kfla_2870</name>
</gene>
<dbReference type="RefSeq" id="WP_012920491.1">
    <property type="nucleotide sequence ID" value="NC_013729.1"/>
</dbReference>
<keyword evidence="1" id="KW-0812">Transmembrane</keyword>
<protein>
    <submittedName>
        <fullName evidence="2">Uncharacterized protein</fullName>
    </submittedName>
</protein>
<reference evidence="2 3" key="2">
    <citation type="journal article" date="2010" name="Stand. Genomic Sci.">
        <title>Complete genome sequence of Kribbella flavida type strain (IFO 14399).</title>
        <authorList>
            <person name="Pukall R."/>
            <person name="Lapidus A."/>
            <person name="Glavina Del Rio T."/>
            <person name="Copeland A."/>
            <person name="Tice H."/>
            <person name="Cheng J.-F."/>
            <person name="Lucas S."/>
            <person name="Chen F."/>
            <person name="Nolan M."/>
            <person name="LaButti K."/>
            <person name="Pati A."/>
            <person name="Ivanova N."/>
            <person name="Mavrommatis K."/>
            <person name="Mikhailova N."/>
            <person name="Pitluck S."/>
            <person name="Bruce D."/>
            <person name="Goodwin L."/>
            <person name="Land M."/>
            <person name="Hauser L."/>
            <person name="Chang Y.-J."/>
            <person name="Jeffries C.D."/>
            <person name="Chen A."/>
            <person name="Palaniappan K."/>
            <person name="Chain P."/>
            <person name="Rohde M."/>
            <person name="Goeker M."/>
            <person name="Bristow J."/>
            <person name="Eisen J.A."/>
            <person name="Markowitz V."/>
            <person name="Hugenholtz P."/>
            <person name="Kyrpides N.C."/>
            <person name="Klenk H.-P."/>
            <person name="Brettin T."/>
        </authorList>
    </citation>
    <scope>NUCLEOTIDE SEQUENCE [LARGE SCALE GENOMIC DNA]</scope>
    <source>
        <strain evidence="3">DSM 17836 / JCM 10339 / NBRC 14399</strain>
    </source>
</reference>
<accession>D2Q0E3</accession>
<evidence type="ECO:0000256" key="1">
    <source>
        <dbReference type="SAM" id="Phobius"/>
    </source>
</evidence>
<name>D2Q0E3_KRIFD</name>
<dbReference type="KEGG" id="kfl:Kfla_2870"/>
<proteinExistence type="predicted"/>
<dbReference type="Proteomes" id="UP000007967">
    <property type="component" value="Chromosome"/>
</dbReference>
<dbReference type="AlphaFoldDB" id="D2Q0E3"/>
<reference evidence="3" key="1">
    <citation type="submission" date="2009-09" db="EMBL/GenBank/DDBJ databases">
        <title>The complete genome of Kribbella flavida DSM 17836.</title>
        <authorList>
            <consortium name="US DOE Joint Genome Institute (JGI-PGF)"/>
            <person name="Lucas S."/>
            <person name="Copeland A."/>
            <person name="Lapidus A."/>
            <person name="Glavina del Rio T."/>
            <person name="Dalin E."/>
            <person name="Tice H."/>
            <person name="Bruce D."/>
            <person name="Goodwin L."/>
            <person name="Pitluck S."/>
            <person name="Kyrpides N."/>
            <person name="Mavromatis K."/>
            <person name="Ivanova N."/>
            <person name="Saunders E."/>
            <person name="Brettin T."/>
            <person name="Detter J.C."/>
            <person name="Han C."/>
            <person name="Larimer F."/>
            <person name="Land M."/>
            <person name="Hauser L."/>
            <person name="Markowitz V."/>
            <person name="Cheng J.-F."/>
            <person name="Hugenholtz P."/>
            <person name="Woyke T."/>
            <person name="Wu D."/>
            <person name="Pukall R."/>
            <person name="Klenk H.-P."/>
            <person name="Eisen J.A."/>
        </authorList>
    </citation>
    <scope>NUCLEOTIDE SEQUENCE [LARGE SCALE GENOMIC DNA]</scope>
    <source>
        <strain evidence="3">DSM 17836 / JCM 10339 / NBRC 14399</strain>
    </source>
</reference>